<dbReference type="Proteomes" id="UP000271705">
    <property type="component" value="Unassembled WGS sequence"/>
</dbReference>
<reference evidence="2 3" key="1">
    <citation type="submission" date="2018-12" db="EMBL/GenBank/DDBJ databases">
        <authorList>
            <person name="Kartti S."/>
            <person name="Manni A."/>
            <person name="Chemao El Fihri M.W."/>
            <person name="Laamarti M."/>
            <person name="Temsamani L."/>
            <person name="El Jamali J.E."/>
            <person name="Ouadghiri M."/>
            <person name="Ibrahimi A."/>
            <person name="Filati-Maltouf A."/>
        </authorList>
    </citation>
    <scope>NUCLEOTIDE SEQUENCE [LARGE SCALE GENOMIC DNA]</scope>
    <source>
        <strain evidence="2 3">MDMC339</strain>
    </source>
</reference>
<name>A0A431ULY5_STEMA</name>
<feature type="chain" id="PRO_5019071448" evidence="1">
    <location>
        <begin position="24"/>
        <end position="166"/>
    </location>
</feature>
<gene>
    <name evidence="2" type="ORF">EKL94_05350</name>
</gene>
<dbReference type="RefSeq" id="WP_126928286.1">
    <property type="nucleotide sequence ID" value="NZ_RXLZ01000010.1"/>
</dbReference>
<feature type="signal peptide" evidence="1">
    <location>
        <begin position="1"/>
        <end position="23"/>
    </location>
</feature>
<evidence type="ECO:0000313" key="3">
    <source>
        <dbReference type="Proteomes" id="UP000271705"/>
    </source>
</evidence>
<dbReference type="AlphaFoldDB" id="A0A431ULY5"/>
<keyword evidence="1" id="KW-0732">Signal</keyword>
<accession>A0A431ULY5</accession>
<protein>
    <submittedName>
        <fullName evidence="2">Uncharacterized protein</fullName>
    </submittedName>
</protein>
<proteinExistence type="predicted"/>
<evidence type="ECO:0000313" key="2">
    <source>
        <dbReference type="EMBL" id="RTQ90937.1"/>
    </source>
</evidence>
<comment type="caution">
    <text evidence="2">The sequence shown here is derived from an EMBL/GenBank/DDBJ whole genome shotgun (WGS) entry which is preliminary data.</text>
</comment>
<sequence length="166" mass="17638">MKSTMLVVLISAICLSTSMPVVAGGRGTDAPSAENVSLMHAPVNSLGRLDLHLIELSPESPLMLLSPLARKQFVDSLVFGDQGLASFNYDPIVAELSASEAYRLLALFGAQRAITYIPGLQRASKADDMVVQSVNPNPVFEDYPGYACSDRATCSSSMSSICMSSC</sequence>
<dbReference type="EMBL" id="RXLZ01000010">
    <property type="protein sequence ID" value="RTQ90937.1"/>
    <property type="molecule type" value="Genomic_DNA"/>
</dbReference>
<organism evidence="2 3">
    <name type="scientific">Stenotrophomonas maltophilia</name>
    <name type="common">Pseudomonas maltophilia</name>
    <name type="synonym">Xanthomonas maltophilia</name>
    <dbReference type="NCBI Taxonomy" id="40324"/>
    <lineage>
        <taxon>Bacteria</taxon>
        <taxon>Pseudomonadati</taxon>
        <taxon>Pseudomonadota</taxon>
        <taxon>Gammaproteobacteria</taxon>
        <taxon>Lysobacterales</taxon>
        <taxon>Lysobacteraceae</taxon>
        <taxon>Stenotrophomonas</taxon>
        <taxon>Stenotrophomonas maltophilia group</taxon>
    </lineage>
</organism>
<evidence type="ECO:0000256" key="1">
    <source>
        <dbReference type="SAM" id="SignalP"/>
    </source>
</evidence>